<accession>A0A8S5MVG2</accession>
<evidence type="ECO:0000313" key="2">
    <source>
        <dbReference type="EMBL" id="DAD86079.1"/>
    </source>
</evidence>
<dbReference type="InterPro" id="IPR041657">
    <property type="entry name" value="HTH_17"/>
</dbReference>
<sequence>MPVMQYKPLYTVKQAAEILLLNPNSVYDLMNAGELPFLKLGAKKIRGSDLEKFIESQKPAAPEGGTSPCTTTS</sequence>
<dbReference type="Pfam" id="PF12728">
    <property type="entry name" value="HTH_17"/>
    <property type="match status" value="1"/>
</dbReference>
<proteinExistence type="predicted"/>
<reference evidence="2" key="1">
    <citation type="journal article" date="2021" name="Proc. Natl. Acad. Sci. U.S.A.">
        <title>A Catalog of Tens of Thousands of Viruses from Human Metagenomes Reveals Hidden Associations with Chronic Diseases.</title>
        <authorList>
            <person name="Tisza M.J."/>
            <person name="Buck C.B."/>
        </authorList>
    </citation>
    <scope>NUCLEOTIDE SEQUENCE</scope>
    <source>
        <strain evidence="2">CtGyV19</strain>
    </source>
</reference>
<name>A0A8S5MVG2_9CAUD</name>
<organism evidence="2">
    <name type="scientific">Siphoviridae sp. ctGyV19</name>
    <dbReference type="NCBI Taxonomy" id="2826225"/>
    <lineage>
        <taxon>Viruses</taxon>
        <taxon>Duplodnaviria</taxon>
        <taxon>Heunggongvirae</taxon>
        <taxon>Uroviricota</taxon>
        <taxon>Caudoviricetes</taxon>
    </lineage>
</organism>
<evidence type="ECO:0000259" key="1">
    <source>
        <dbReference type="Pfam" id="PF12728"/>
    </source>
</evidence>
<dbReference type="EMBL" id="BK014994">
    <property type="protein sequence ID" value="DAD86079.1"/>
    <property type="molecule type" value="Genomic_DNA"/>
</dbReference>
<feature type="domain" description="Helix-turn-helix" evidence="1">
    <location>
        <begin position="9"/>
        <end position="57"/>
    </location>
</feature>
<protein>
    <submittedName>
        <fullName evidence="2">Helix-turn-helix domain protein</fullName>
    </submittedName>
</protein>